<evidence type="ECO:0000313" key="3">
    <source>
        <dbReference type="Proteomes" id="UP000036270"/>
    </source>
</evidence>
<sequence length="315" mass="34523">MTKQLKIIKGEEVTLLNLENDKTLVLVAQPETEYQVLDENGQVIQNVKLVINSSDLEVYLDRDIPHIILEKYTSYYPYSEAAFSSDSTISLTKSQHIISSKVSSNIIKYSFFAIGILGLPSALMASNNRKKSDLPKEKNNNSSDNAVTVEHIDSNKQQSDVENQLKPNAESSQSAAEKAVEQETEQVDVLTGITEELTVANPDAQTENGDKPESETAETVEETPQPAVAEEAEKATEQIDAPTGITEELTAANPDAQTENGDKPESETAETVEETSVEPTPSESVPNPQEPSEESSKPEASEEAEKEAQQRSRRQ</sequence>
<dbReference type="STRING" id="67855.RO21_02155"/>
<feature type="compositionally biased region" description="Low complexity" evidence="1">
    <location>
        <begin position="277"/>
        <end position="287"/>
    </location>
</feature>
<proteinExistence type="predicted"/>
<accession>A0A0J5S5T9</accession>
<feature type="compositionally biased region" description="Polar residues" evidence="1">
    <location>
        <begin position="155"/>
        <end position="175"/>
    </location>
</feature>
<feature type="non-terminal residue" evidence="2">
    <location>
        <position position="315"/>
    </location>
</feature>
<dbReference type="PATRIC" id="fig|67855.3.peg.122"/>
<evidence type="ECO:0000256" key="1">
    <source>
        <dbReference type="SAM" id="MobiDB-lite"/>
    </source>
</evidence>
<organism evidence="2 3">
    <name type="scientific">Muribacter muris</name>
    <dbReference type="NCBI Taxonomy" id="67855"/>
    <lineage>
        <taxon>Bacteria</taxon>
        <taxon>Pseudomonadati</taxon>
        <taxon>Pseudomonadota</taxon>
        <taxon>Gammaproteobacteria</taxon>
        <taxon>Pasteurellales</taxon>
        <taxon>Pasteurellaceae</taxon>
        <taxon>Muribacter</taxon>
    </lineage>
</organism>
<feature type="compositionally biased region" description="Acidic residues" evidence="1">
    <location>
        <begin position="267"/>
        <end position="276"/>
    </location>
</feature>
<dbReference type="AlphaFoldDB" id="A0A0J5S5T9"/>
<reference evidence="2 3" key="1">
    <citation type="submission" date="2014-12" db="EMBL/GenBank/DDBJ databases">
        <title>Reclassification of Actinobacillus muris as Muribacter muris.</title>
        <authorList>
            <person name="Christensen H."/>
            <person name="Nicklas W."/>
            <person name="Bisgaard M."/>
        </authorList>
    </citation>
    <scope>NUCLEOTIDE SEQUENCE [LARGE SCALE GENOMIC DNA]</scope>
    <source>
        <strain evidence="2 3">Ackerman80-443D</strain>
    </source>
</reference>
<evidence type="ECO:0000313" key="2">
    <source>
        <dbReference type="EMBL" id="KMK52217.1"/>
    </source>
</evidence>
<keyword evidence="3" id="KW-1185">Reference proteome</keyword>
<dbReference type="Proteomes" id="UP000036270">
    <property type="component" value="Unassembled WGS sequence"/>
</dbReference>
<protein>
    <submittedName>
        <fullName evidence="2">Uncharacterized protein</fullName>
    </submittedName>
</protein>
<gene>
    <name evidence="2" type="ORF">RO21_02155</name>
</gene>
<dbReference type="EMBL" id="JWIZ01000011">
    <property type="protein sequence ID" value="KMK52217.1"/>
    <property type="molecule type" value="Genomic_DNA"/>
</dbReference>
<comment type="caution">
    <text evidence="2">The sequence shown here is derived from an EMBL/GenBank/DDBJ whole genome shotgun (WGS) entry which is preliminary data.</text>
</comment>
<name>A0A0J5S5T9_9PAST</name>
<feature type="region of interest" description="Disordered" evidence="1">
    <location>
        <begin position="152"/>
        <end position="315"/>
    </location>
</feature>
<dbReference type="RefSeq" id="WP_047976160.1">
    <property type="nucleotide sequence ID" value="NZ_JWIZ01000011.1"/>
</dbReference>
<feature type="compositionally biased region" description="Basic and acidic residues" evidence="1">
    <location>
        <begin position="306"/>
        <end position="315"/>
    </location>
</feature>